<proteinExistence type="inferred from homology"/>
<feature type="binding site" evidence="9">
    <location>
        <position position="169"/>
    </location>
    <ligand>
        <name>2-[(2R,5Z)-2-carboxy-4-methylthiazol-5(2H)-ylidene]ethyl phosphate</name>
        <dbReference type="ChEBI" id="CHEBI:62899"/>
    </ligand>
</feature>
<feature type="binding site" evidence="9">
    <location>
        <position position="73"/>
    </location>
    <ligand>
        <name>4-amino-2-methyl-5-(diphosphooxymethyl)pyrimidine</name>
        <dbReference type="ChEBI" id="CHEBI:57841"/>
    </ligand>
</feature>
<dbReference type="InterPro" id="IPR013785">
    <property type="entry name" value="Aldolase_TIM"/>
</dbReference>
<keyword evidence="3 9" id="KW-0479">Metal-binding</keyword>
<feature type="binding site" evidence="9">
    <location>
        <begin position="137"/>
        <end position="139"/>
    </location>
    <ligand>
        <name>2-[(2R,5Z)-2-carboxy-4-methylthiazol-5(2H)-ylidene]ethyl phosphate</name>
        <dbReference type="ChEBI" id="CHEBI:62899"/>
    </ligand>
</feature>
<name>A0ABX3ZJ43_9BACL</name>
<evidence type="ECO:0000256" key="1">
    <source>
        <dbReference type="ARBA" id="ARBA00005165"/>
    </source>
</evidence>
<evidence type="ECO:0000256" key="3">
    <source>
        <dbReference type="ARBA" id="ARBA00022723"/>
    </source>
</evidence>
<keyword evidence="14" id="KW-1185">Reference proteome</keyword>
<sequence length="205" mass="22277">MSMSFDLNKYFVMGTANCKREPLLVLEEALQAGITMFQLREKGKNALKGDAYAEFARQCQKLCQTYKVPFIINDDVELALTLNADGIHVGQEDTGIKQFRSCAKNKIIGVSVHTMEQLEMAIANGADYAGIGPIYETSTKDDARAPVGLTLLQEAKSQYPQFPIVAIGGISVENSFIVRQTGVNGVAVISAISHSDNIKEAVNSL</sequence>
<accession>A0ABX3ZJ43</accession>
<comment type="cofactor">
    <cofactor evidence="9">
        <name>Mg(2+)</name>
        <dbReference type="ChEBI" id="CHEBI:18420"/>
    </cofactor>
    <text evidence="9">Binds 1 Mg(2+) ion per subunit.</text>
</comment>
<dbReference type="PANTHER" id="PTHR20857">
    <property type="entry name" value="THIAMINE-PHOSPHATE PYROPHOSPHORYLASE"/>
    <property type="match status" value="1"/>
</dbReference>
<feature type="binding site" evidence="9">
    <location>
        <position position="93"/>
    </location>
    <ligand>
        <name>Mg(2+)</name>
        <dbReference type="ChEBI" id="CHEBI:18420"/>
    </ligand>
</feature>
<dbReference type="NCBIfam" id="TIGR00693">
    <property type="entry name" value="thiE"/>
    <property type="match status" value="1"/>
</dbReference>
<dbReference type="RefSeq" id="WP_087615876.1">
    <property type="nucleotide sequence ID" value="NZ_JAFBEY010000001.1"/>
</dbReference>
<feature type="binding site" evidence="9">
    <location>
        <begin position="38"/>
        <end position="42"/>
    </location>
    <ligand>
        <name>4-amino-2-methyl-5-(diphosphooxymethyl)pyrimidine</name>
        <dbReference type="ChEBI" id="CHEBI:57841"/>
    </ligand>
</feature>
<evidence type="ECO:0000256" key="8">
    <source>
        <dbReference type="ARBA" id="ARBA00047883"/>
    </source>
</evidence>
<evidence type="ECO:0000256" key="7">
    <source>
        <dbReference type="ARBA" id="ARBA00047851"/>
    </source>
</evidence>
<evidence type="ECO:0000256" key="10">
    <source>
        <dbReference type="RuleBase" id="RU003826"/>
    </source>
</evidence>
<dbReference type="InterPro" id="IPR034291">
    <property type="entry name" value="TMP_synthase"/>
</dbReference>
<dbReference type="Gene3D" id="3.20.20.70">
    <property type="entry name" value="Aldolase class I"/>
    <property type="match status" value="1"/>
</dbReference>
<evidence type="ECO:0000313" key="13">
    <source>
        <dbReference type="EMBL" id="OUZ39764.1"/>
    </source>
</evidence>
<keyword evidence="4 9" id="KW-0460">Magnesium</keyword>
<organism evidence="13 14">
    <name type="scientific">Solibacillus kalamii</name>
    <dbReference type="NCBI Taxonomy" id="1748298"/>
    <lineage>
        <taxon>Bacteria</taxon>
        <taxon>Bacillati</taxon>
        <taxon>Bacillota</taxon>
        <taxon>Bacilli</taxon>
        <taxon>Bacillales</taxon>
        <taxon>Caryophanaceae</taxon>
        <taxon>Solibacillus</taxon>
    </lineage>
</organism>
<reference evidence="13 14" key="1">
    <citation type="journal article" date="2017" name="Int. J. Syst. Evol. Microbiol.">
        <title>Solibacillus kalamii sp. nov., isolated from a high-efficiency particulate arrestance filter system used in the International Space Station.</title>
        <authorList>
            <person name="Checinska Sielaff A."/>
            <person name="Kumar R.M."/>
            <person name="Pal D."/>
            <person name="Mayilraj S."/>
            <person name="Venkateswaran K."/>
        </authorList>
    </citation>
    <scope>NUCLEOTIDE SEQUENCE [LARGE SCALE GENOMIC DNA]</scope>
    <source>
        <strain evidence="13 14">ISSFR-015</strain>
    </source>
</reference>
<dbReference type="SUPFAM" id="SSF51391">
    <property type="entry name" value="Thiamin phosphate synthase"/>
    <property type="match status" value="1"/>
</dbReference>
<evidence type="ECO:0000259" key="12">
    <source>
        <dbReference type="Pfam" id="PF02581"/>
    </source>
</evidence>
<evidence type="ECO:0000256" key="6">
    <source>
        <dbReference type="ARBA" id="ARBA00047334"/>
    </source>
</evidence>
<comment type="catalytic activity">
    <reaction evidence="7 9 10">
        <text>2-(2-carboxy-4-methylthiazol-5-yl)ethyl phosphate + 4-amino-2-methyl-5-(diphosphooxymethyl)pyrimidine + 2 H(+) = thiamine phosphate + CO2 + diphosphate</text>
        <dbReference type="Rhea" id="RHEA:47848"/>
        <dbReference type="ChEBI" id="CHEBI:15378"/>
        <dbReference type="ChEBI" id="CHEBI:16526"/>
        <dbReference type="ChEBI" id="CHEBI:33019"/>
        <dbReference type="ChEBI" id="CHEBI:37575"/>
        <dbReference type="ChEBI" id="CHEBI:57841"/>
        <dbReference type="ChEBI" id="CHEBI:62890"/>
        <dbReference type="EC" id="2.5.1.3"/>
    </reaction>
</comment>
<comment type="function">
    <text evidence="9">Condenses 4-methyl-5-(beta-hydroxyethyl)thiazole monophosphate (THZ-P) and 2-methyl-4-amino-5-hydroxymethyl pyrimidine pyrophosphate (HMP-PP) to form thiamine monophosphate (TMP).</text>
</comment>
<dbReference type="HAMAP" id="MF_00097">
    <property type="entry name" value="TMP_synthase"/>
    <property type="match status" value="1"/>
</dbReference>
<keyword evidence="5 9" id="KW-0784">Thiamine biosynthesis</keyword>
<feature type="domain" description="Thiamine phosphate synthase/TenI" evidence="12">
    <location>
        <begin position="10"/>
        <end position="192"/>
    </location>
</feature>
<comment type="pathway">
    <text evidence="1 9 11">Cofactor biosynthesis; thiamine diphosphate biosynthesis; thiamine phosphate from 4-amino-2-methyl-5-diphosphomethylpyrimidine and 4-methyl-5-(2-phosphoethyl)-thiazole: step 1/1.</text>
</comment>
<dbReference type="PANTHER" id="PTHR20857:SF15">
    <property type="entry name" value="THIAMINE-PHOSPHATE SYNTHASE"/>
    <property type="match status" value="1"/>
</dbReference>
<feature type="binding site" evidence="9">
    <location>
        <position position="74"/>
    </location>
    <ligand>
        <name>Mg(2+)</name>
        <dbReference type="ChEBI" id="CHEBI:18420"/>
    </ligand>
</feature>
<evidence type="ECO:0000256" key="11">
    <source>
        <dbReference type="RuleBase" id="RU004253"/>
    </source>
</evidence>
<dbReference type="Pfam" id="PF02581">
    <property type="entry name" value="TMP-TENI"/>
    <property type="match status" value="1"/>
</dbReference>
<evidence type="ECO:0000256" key="4">
    <source>
        <dbReference type="ARBA" id="ARBA00022842"/>
    </source>
</evidence>
<dbReference type="InterPro" id="IPR022998">
    <property type="entry name" value="ThiamineP_synth_TenI"/>
</dbReference>
<evidence type="ECO:0000256" key="5">
    <source>
        <dbReference type="ARBA" id="ARBA00022977"/>
    </source>
</evidence>
<comment type="catalytic activity">
    <reaction evidence="8 9 10">
        <text>2-[(2R,5Z)-2-carboxy-4-methylthiazol-5(2H)-ylidene]ethyl phosphate + 4-amino-2-methyl-5-(diphosphooxymethyl)pyrimidine + 2 H(+) = thiamine phosphate + CO2 + diphosphate</text>
        <dbReference type="Rhea" id="RHEA:47844"/>
        <dbReference type="ChEBI" id="CHEBI:15378"/>
        <dbReference type="ChEBI" id="CHEBI:16526"/>
        <dbReference type="ChEBI" id="CHEBI:33019"/>
        <dbReference type="ChEBI" id="CHEBI:37575"/>
        <dbReference type="ChEBI" id="CHEBI:57841"/>
        <dbReference type="ChEBI" id="CHEBI:62899"/>
        <dbReference type="EC" id="2.5.1.3"/>
    </reaction>
</comment>
<comment type="catalytic activity">
    <reaction evidence="6 9 10">
        <text>4-methyl-5-(2-phosphooxyethyl)-thiazole + 4-amino-2-methyl-5-(diphosphooxymethyl)pyrimidine + H(+) = thiamine phosphate + diphosphate</text>
        <dbReference type="Rhea" id="RHEA:22328"/>
        <dbReference type="ChEBI" id="CHEBI:15378"/>
        <dbReference type="ChEBI" id="CHEBI:33019"/>
        <dbReference type="ChEBI" id="CHEBI:37575"/>
        <dbReference type="ChEBI" id="CHEBI:57841"/>
        <dbReference type="ChEBI" id="CHEBI:58296"/>
        <dbReference type="EC" id="2.5.1.3"/>
    </reaction>
</comment>
<feature type="binding site" evidence="9">
    <location>
        <position position="140"/>
    </location>
    <ligand>
        <name>4-amino-2-methyl-5-(diphosphooxymethyl)pyrimidine</name>
        <dbReference type="ChEBI" id="CHEBI:57841"/>
    </ligand>
</feature>
<feature type="binding site" evidence="9">
    <location>
        <begin position="189"/>
        <end position="190"/>
    </location>
    <ligand>
        <name>2-[(2R,5Z)-2-carboxy-4-methylthiazol-5(2H)-ylidene]ethyl phosphate</name>
        <dbReference type="ChEBI" id="CHEBI:62899"/>
    </ligand>
</feature>
<comment type="caution">
    <text evidence="13">The sequence shown here is derived from an EMBL/GenBank/DDBJ whole genome shotgun (WGS) entry which is preliminary data.</text>
</comment>
<evidence type="ECO:0000256" key="9">
    <source>
        <dbReference type="HAMAP-Rule" id="MF_00097"/>
    </source>
</evidence>
<dbReference type="EMBL" id="NHNT01000002">
    <property type="protein sequence ID" value="OUZ39764.1"/>
    <property type="molecule type" value="Genomic_DNA"/>
</dbReference>
<dbReference type="EC" id="2.5.1.3" evidence="9"/>
<evidence type="ECO:0000313" key="14">
    <source>
        <dbReference type="Proteomes" id="UP000196594"/>
    </source>
</evidence>
<gene>
    <name evidence="9" type="primary">thiE</name>
    <name evidence="13" type="ORF">CBM15_04450</name>
</gene>
<dbReference type="Proteomes" id="UP000196594">
    <property type="component" value="Unassembled WGS sequence"/>
</dbReference>
<dbReference type="CDD" id="cd00564">
    <property type="entry name" value="TMP_TenI"/>
    <property type="match status" value="1"/>
</dbReference>
<protein>
    <recommendedName>
        <fullName evidence="9">Thiamine-phosphate synthase</fullName>
        <shortName evidence="9">TP synthase</shortName>
        <shortName evidence="9">TPS</shortName>
        <ecNumber evidence="9">2.5.1.3</ecNumber>
    </recommendedName>
    <alternativeName>
        <fullName evidence="9">Thiamine-phosphate pyrophosphorylase</fullName>
        <shortName evidence="9">TMP pyrophosphorylase</shortName>
        <shortName evidence="9">TMP-PPase</shortName>
    </alternativeName>
</protein>
<comment type="similarity">
    <text evidence="9 10">Belongs to the thiamine-phosphate synthase family.</text>
</comment>
<evidence type="ECO:0000256" key="2">
    <source>
        <dbReference type="ARBA" id="ARBA00022679"/>
    </source>
</evidence>
<keyword evidence="2 9" id="KW-0808">Transferase</keyword>
<dbReference type="InterPro" id="IPR036206">
    <property type="entry name" value="ThiamineP_synth_sf"/>
</dbReference>
<feature type="binding site" evidence="9">
    <location>
        <position position="111"/>
    </location>
    <ligand>
        <name>4-amino-2-methyl-5-(diphosphooxymethyl)pyrimidine</name>
        <dbReference type="ChEBI" id="CHEBI:57841"/>
    </ligand>
</feature>